<comment type="similarity">
    <text evidence="2">Belongs to the class-II pyridoxal-phosphate-dependent aminotransferase family. Histidinol-phosphate aminotransferase subfamily.</text>
</comment>
<dbReference type="EC" id="2.6.1.9" evidence="3"/>
<feature type="region of interest" description="Disordered" evidence="10">
    <location>
        <begin position="1"/>
        <end position="21"/>
    </location>
</feature>
<dbReference type="RefSeq" id="WP_181813729.1">
    <property type="nucleotide sequence ID" value="NZ_QQZY01000010.1"/>
</dbReference>
<gene>
    <name evidence="12" type="ORF">Gocc_2967</name>
</gene>
<evidence type="ECO:0000256" key="10">
    <source>
        <dbReference type="SAM" id="MobiDB-lite"/>
    </source>
</evidence>
<dbReference type="GO" id="GO:0000105">
    <property type="term" value="P:L-histidine biosynthetic process"/>
    <property type="evidence" value="ECO:0007669"/>
    <property type="project" value="UniProtKB-KW"/>
</dbReference>
<evidence type="ECO:0000313" key="13">
    <source>
        <dbReference type="Proteomes" id="UP000254134"/>
    </source>
</evidence>
<evidence type="ECO:0000256" key="1">
    <source>
        <dbReference type="ARBA" id="ARBA00005011"/>
    </source>
</evidence>
<evidence type="ECO:0000256" key="7">
    <source>
        <dbReference type="ARBA" id="ARBA00022898"/>
    </source>
</evidence>
<dbReference type="Gene3D" id="3.40.640.10">
    <property type="entry name" value="Type I PLP-dependent aspartate aminotransferase-like (Major domain)"/>
    <property type="match status" value="1"/>
</dbReference>
<keyword evidence="4 12" id="KW-0032">Aminotransferase</keyword>
<name>A0A7M2YV64_9ACTN</name>
<dbReference type="InterPro" id="IPR050106">
    <property type="entry name" value="HistidinolP_aminotransfase"/>
</dbReference>
<dbReference type="CDD" id="cd00609">
    <property type="entry name" value="AAT_like"/>
    <property type="match status" value="1"/>
</dbReference>
<keyword evidence="5" id="KW-0028">Amino-acid biosynthesis</keyword>
<dbReference type="SUPFAM" id="SSF53383">
    <property type="entry name" value="PLP-dependent transferases"/>
    <property type="match status" value="1"/>
</dbReference>
<keyword evidence="7" id="KW-0663">Pyridoxal phosphate</keyword>
<dbReference type="InterPro" id="IPR015422">
    <property type="entry name" value="PyrdxlP-dep_Trfase_small"/>
</dbReference>
<evidence type="ECO:0000256" key="2">
    <source>
        <dbReference type="ARBA" id="ARBA00007970"/>
    </source>
</evidence>
<evidence type="ECO:0000313" key="12">
    <source>
        <dbReference type="EMBL" id="RDI73367.1"/>
    </source>
</evidence>
<proteinExistence type="inferred from homology"/>
<accession>A0A7M2YV64</accession>
<dbReference type="InterPro" id="IPR015424">
    <property type="entry name" value="PyrdxlP-dep_Trfase"/>
</dbReference>
<comment type="caution">
    <text evidence="12">The sequence shown here is derived from an EMBL/GenBank/DDBJ whole genome shotgun (WGS) entry which is preliminary data.</text>
</comment>
<evidence type="ECO:0000259" key="11">
    <source>
        <dbReference type="Pfam" id="PF00155"/>
    </source>
</evidence>
<dbReference type="PANTHER" id="PTHR43643">
    <property type="entry name" value="HISTIDINOL-PHOSPHATE AMINOTRANSFERASE 2"/>
    <property type="match status" value="1"/>
</dbReference>
<dbReference type="EMBL" id="QQZY01000010">
    <property type="protein sequence ID" value="RDI73367.1"/>
    <property type="molecule type" value="Genomic_DNA"/>
</dbReference>
<feature type="domain" description="Aminotransferase class I/classII large" evidence="11">
    <location>
        <begin position="39"/>
        <end position="364"/>
    </location>
</feature>
<dbReference type="PANTHER" id="PTHR43643:SF6">
    <property type="entry name" value="HISTIDINOL-PHOSPHATE AMINOTRANSFERASE"/>
    <property type="match status" value="1"/>
</dbReference>
<sequence>MSGDGAEVVRPSLARLPESRPSPTLDTLARALGLEQIAPLGLNEGPHGPFPAALEAIAAALPYLNRYPGRGSYELSEALAARHGVRREQVLVAAGADAVIGYVCQAALDPGDEAVTGWPSFPSFVRDTQKRDAVPVTVPLAAGGLLDLDAMLDAVTARTRLVFVATPNNPTGTASPRDDVLAFVRALPSHVLPVIDEAYFDYLDPASRLDGIADVLAAGRAALVLRTFSKLYGLAGLRVGYGVGPVAVVDAMRKVQRGYDVGTLAQVAALASLADEAEVVRRREANREAVAALTELLRARGLEPLAGSVANFVLVDVGCDADEAAAALLRRGVSVQSGSPFGAPTCLRVAAGTAEQLSALAAALDSLD</sequence>
<keyword evidence="13" id="KW-1185">Reference proteome</keyword>
<dbReference type="InterPro" id="IPR015421">
    <property type="entry name" value="PyrdxlP-dep_Trfase_major"/>
</dbReference>
<reference evidence="12 13" key="1">
    <citation type="submission" date="2018-07" db="EMBL/GenBank/DDBJ databases">
        <title>High-quality-draft genome sequence of Gaiella occulta.</title>
        <authorList>
            <person name="Severino R."/>
            <person name="Froufe H.J.C."/>
            <person name="Rainey F.A."/>
            <person name="Barroso C."/>
            <person name="Albuquerque L."/>
            <person name="Lobo-Da-Cunha A."/>
            <person name="Da Costa M.S."/>
            <person name="Egas C."/>
        </authorList>
    </citation>
    <scope>NUCLEOTIDE SEQUENCE [LARGE SCALE GENOMIC DNA]</scope>
    <source>
        <strain evidence="12 13">F2-233</strain>
    </source>
</reference>
<evidence type="ECO:0000256" key="8">
    <source>
        <dbReference type="ARBA" id="ARBA00023102"/>
    </source>
</evidence>
<dbReference type="GO" id="GO:0004400">
    <property type="term" value="F:histidinol-phosphate transaminase activity"/>
    <property type="evidence" value="ECO:0007669"/>
    <property type="project" value="UniProtKB-EC"/>
</dbReference>
<organism evidence="12 13">
    <name type="scientific">Gaiella occulta</name>
    <dbReference type="NCBI Taxonomy" id="1002870"/>
    <lineage>
        <taxon>Bacteria</taxon>
        <taxon>Bacillati</taxon>
        <taxon>Actinomycetota</taxon>
        <taxon>Thermoleophilia</taxon>
        <taxon>Gaiellales</taxon>
        <taxon>Gaiellaceae</taxon>
        <taxon>Gaiella</taxon>
    </lineage>
</organism>
<evidence type="ECO:0000256" key="4">
    <source>
        <dbReference type="ARBA" id="ARBA00022576"/>
    </source>
</evidence>
<comment type="pathway">
    <text evidence="1">Amino-acid biosynthesis; L-histidine biosynthesis; L-histidine from 5-phospho-alpha-D-ribose 1-diphosphate: step 7/9.</text>
</comment>
<dbReference type="InterPro" id="IPR004839">
    <property type="entry name" value="Aminotransferase_I/II_large"/>
</dbReference>
<keyword evidence="6 12" id="KW-0808">Transferase</keyword>
<dbReference type="Gene3D" id="3.90.1150.10">
    <property type="entry name" value="Aspartate Aminotransferase, domain 1"/>
    <property type="match status" value="1"/>
</dbReference>
<evidence type="ECO:0000256" key="3">
    <source>
        <dbReference type="ARBA" id="ARBA00012748"/>
    </source>
</evidence>
<reference evidence="13" key="2">
    <citation type="journal article" date="2019" name="MicrobiologyOpen">
        <title>High-quality draft genome sequence of Gaiella occulta isolated from a 150 meter deep mineral water borehole and comparison with the genome sequences of other deep-branching lineages of the phylum Actinobacteria.</title>
        <authorList>
            <person name="Severino R."/>
            <person name="Froufe H.J.C."/>
            <person name="Barroso C."/>
            <person name="Albuquerque L."/>
            <person name="Lobo-da-Cunha A."/>
            <person name="da Costa M.S."/>
            <person name="Egas C."/>
        </authorList>
    </citation>
    <scope>NUCLEOTIDE SEQUENCE [LARGE SCALE GENOMIC DNA]</scope>
    <source>
        <strain evidence="13">F2-233</strain>
    </source>
</reference>
<protein>
    <recommendedName>
        <fullName evidence="3">histidinol-phosphate transaminase</fullName>
        <ecNumber evidence="3">2.6.1.9</ecNumber>
    </recommendedName>
</protein>
<dbReference type="AlphaFoldDB" id="A0A7M2YV64"/>
<evidence type="ECO:0000256" key="5">
    <source>
        <dbReference type="ARBA" id="ARBA00022605"/>
    </source>
</evidence>
<dbReference type="Pfam" id="PF00155">
    <property type="entry name" value="Aminotran_1_2"/>
    <property type="match status" value="1"/>
</dbReference>
<evidence type="ECO:0000256" key="9">
    <source>
        <dbReference type="ARBA" id="ARBA00047481"/>
    </source>
</evidence>
<dbReference type="GO" id="GO:0030170">
    <property type="term" value="F:pyridoxal phosphate binding"/>
    <property type="evidence" value="ECO:0007669"/>
    <property type="project" value="InterPro"/>
</dbReference>
<dbReference type="Proteomes" id="UP000254134">
    <property type="component" value="Unassembled WGS sequence"/>
</dbReference>
<evidence type="ECO:0000256" key="6">
    <source>
        <dbReference type="ARBA" id="ARBA00022679"/>
    </source>
</evidence>
<keyword evidence="8" id="KW-0368">Histidine biosynthesis</keyword>
<comment type="catalytic activity">
    <reaction evidence="9">
        <text>L-histidinol phosphate + 2-oxoglutarate = 3-(imidazol-4-yl)-2-oxopropyl phosphate + L-glutamate</text>
        <dbReference type="Rhea" id="RHEA:23744"/>
        <dbReference type="ChEBI" id="CHEBI:16810"/>
        <dbReference type="ChEBI" id="CHEBI:29985"/>
        <dbReference type="ChEBI" id="CHEBI:57766"/>
        <dbReference type="ChEBI" id="CHEBI:57980"/>
        <dbReference type="EC" id="2.6.1.9"/>
    </reaction>
</comment>